<dbReference type="Proteomes" id="UP000700596">
    <property type="component" value="Unassembled WGS sequence"/>
</dbReference>
<comment type="caution">
    <text evidence="3">The sequence shown here is derived from an EMBL/GenBank/DDBJ whole genome shotgun (WGS) entry which is preliminary data.</text>
</comment>
<feature type="region of interest" description="Disordered" evidence="1">
    <location>
        <begin position="241"/>
        <end position="267"/>
    </location>
</feature>
<evidence type="ECO:0000256" key="1">
    <source>
        <dbReference type="SAM" id="MobiDB-lite"/>
    </source>
</evidence>
<protein>
    <submittedName>
        <fullName evidence="3">Uncharacterized protein</fullName>
    </submittedName>
</protein>
<proteinExistence type="predicted"/>
<evidence type="ECO:0000256" key="2">
    <source>
        <dbReference type="SAM" id="Phobius"/>
    </source>
</evidence>
<reference evidence="3" key="1">
    <citation type="journal article" date="2021" name="Nat. Commun.">
        <title>Genetic determinants of endophytism in the Arabidopsis root mycobiome.</title>
        <authorList>
            <person name="Mesny F."/>
            <person name="Miyauchi S."/>
            <person name="Thiergart T."/>
            <person name="Pickel B."/>
            <person name="Atanasova L."/>
            <person name="Karlsson M."/>
            <person name="Huettel B."/>
            <person name="Barry K.W."/>
            <person name="Haridas S."/>
            <person name="Chen C."/>
            <person name="Bauer D."/>
            <person name="Andreopoulos W."/>
            <person name="Pangilinan J."/>
            <person name="LaButti K."/>
            <person name="Riley R."/>
            <person name="Lipzen A."/>
            <person name="Clum A."/>
            <person name="Drula E."/>
            <person name="Henrissat B."/>
            <person name="Kohler A."/>
            <person name="Grigoriev I.V."/>
            <person name="Martin F.M."/>
            <person name="Hacquard S."/>
        </authorList>
    </citation>
    <scope>NUCLEOTIDE SEQUENCE</scope>
    <source>
        <strain evidence="3">MPI-CAGE-CH-0243</strain>
    </source>
</reference>
<feature type="compositionally biased region" description="Polar residues" evidence="1">
    <location>
        <begin position="114"/>
        <end position="125"/>
    </location>
</feature>
<name>A0A9P9IPT7_9PLEO</name>
<keyword evidence="2" id="KW-1133">Transmembrane helix</keyword>
<evidence type="ECO:0000313" key="3">
    <source>
        <dbReference type="EMBL" id="KAH7128582.1"/>
    </source>
</evidence>
<dbReference type="AlphaFoldDB" id="A0A9P9IPT7"/>
<feature type="region of interest" description="Disordered" evidence="1">
    <location>
        <begin position="108"/>
        <end position="132"/>
    </location>
</feature>
<sequence length="291" mass="32173">MADNHYFHKYHYNGDLYESLPTVRPIYSTPNVPTYIEALKIHIEDLTTLIGVNESPISTIHTSRISLPKNEPPVLASYSTVTLTALSETAILVTKALQVTILPSPDVHAERRSSTNAASEPQATPSHIPIDPTNVIEKNKAMRKTIIAGFISGASVVALISLFSLWHWFKKRKGIKDIASHMKALNVHSSLNSLPQSSAPKSEQSIVIEVNGNNTVEAIRQYNWTPELIRSAFGSDIEAASNSEQIQPSKVKSTRGNEQELSKCSGPICSRNGRKRRNCFNPDLYSRRTGD</sequence>
<dbReference type="EMBL" id="JAGMWT010000005">
    <property type="protein sequence ID" value="KAH7128582.1"/>
    <property type="molecule type" value="Genomic_DNA"/>
</dbReference>
<keyword evidence="2" id="KW-0812">Transmembrane</keyword>
<organism evidence="3 4">
    <name type="scientific">Dendryphion nanum</name>
    <dbReference type="NCBI Taxonomy" id="256645"/>
    <lineage>
        <taxon>Eukaryota</taxon>
        <taxon>Fungi</taxon>
        <taxon>Dikarya</taxon>
        <taxon>Ascomycota</taxon>
        <taxon>Pezizomycotina</taxon>
        <taxon>Dothideomycetes</taxon>
        <taxon>Pleosporomycetidae</taxon>
        <taxon>Pleosporales</taxon>
        <taxon>Torulaceae</taxon>
        <taxon>Dendryphion</taxon>
    </lineage>
</organism>
<accession>A0A9P9IPT7</accession>
<keyword evidence="4" id="KW-1185">Reference proteome</keyword>
<feature type="compositionally biased region" description="Polar residues" evidence="1">
    <location>
        <begin position="241"/>
        <end position="254"/>
    </location>
</feature>
<feature type="transmembrane region" description="Helical" evidence="2">
    <location>
        <begin position="146"/>
        <end position="169"/>
    </location>
</feature>
<keyword evidence="2" id="KW-0472">Membrane</keyword>
<gene>
    <name evidence="3" type="ORF">B0J11DRAFT_274685</name>
</gene>
<evidence type="ECO:0000313" key="4">
    <source>
        <dbReference type="Proteomes" id="UP000700596"/>
    </source>
</evidence>